<keyword evidence="3" id="KW-1185">Reference proteome</keyword>
<evidence type="ECO:0000313" key="3">
    <source>
        <dbReference type="Proteomes" id="UP000708208"/>
    </source>
</evidence>
<proteinExistence type="predicted"/>
<dbReference type="Pfam" id="PF08241">
    <property type="entry name" value="Methyltransf_11"/>
    <property type="match status" value="1"/>
</dbReference>
<dbReference type="InterPro" id="IPR013216">
    <property type="entry name" value="Methyltransf_11"/>
</dbReference>
<dbReference type="OrthoDB" id="8300214at2759"/>
<dbReference type="GO" id="GO:0008757">
    <property type="term" value="F:S-adenosylmethionine-dependent methyltransferase activity"/>
    <property type="evidence" value="ECO:0007669"/>
    <property type="project" value="InterPro"/>
</dbReference>
<protein>
    <recommendedName>
        <fullName evidence="1">Methyltransferase type 11 domain-containing protein</fullName>
    </recommendedName>
</protein>
<dbReference type="AlphaFoldDB" id="A0A8J2LYH1"/>
<reference evidence="2" key="1">
    <citation type="submission" date="2021-06" db="EMBL/GenBank/DDBJ databases">
        <authorList>
            <person name="Hodson N. C."/>
            <person name="Mongue J. A."/>
            <person name="Jaron S. K."/>
        </authorList>
    </citation>
    <scope>NUCLEOTIDE SEQUENCE</scope>
</reference>
<evidence type="ECO:0000259" key="1">
    <source>
        <dbReference type="Pfam" id="PF08241"/>
    </source>
</evidence>
<dbReference type="CDD" id="cd02440">
    <property type="entry name" value="AdoMet_MTases"/>
    <property type="match status" value="1"/>
</dbReference>
<name>A0A8J2LYH1_9HEXA</name>
<evidence type="ECO:0000313" key="2">
    <source>
        <dbReference type="EMBL" id="CAG7830706.1"/>
    </source>
</evidence>
<feature type="domain" description="Methyltransferase type 11" evidence="1">
    <location>
        <begin position="23"/>
        <end position="126"/>
    </location>
</feature>
<dbReference type="Proteomes" id="UP000708208">
    <property type="component" value="Unassembled WGS sequence"/>
</dbReference>
<gene>
    <name evidence="2" type="ORF">AFUS01_LOCUS40493</name>
</gene>
<dbReference type="EMBL" id="CAJVCH010557237">
    <property type="protein sequence ID" value="CAG7830706.1"/>
    <property type="molecule type" value="Genomic_DNA"/>
</dbReference>
<accession>A0A8J2LYH1</accession>
<sequence length="257" mass="29528">MFIEEHVPVMVEKMNWKPFESILDYGCGAGSVSSHFLFPIAEKYSSAVTGVDVSPEMVEYANENHSHALANFLVGNIMVDDKFKWPLQNVKFDKILVVNVVHFIQDYEEFFKRIVDQLNKGGQLACGIPFAKYQRIHHNLSEHPKWRKYMGVMKKVRASWAYDDNLDFPSSVKSILESLGLKIIDFYSYEAPYLFPSVNEFTDFVIATNLGAKNVPAELKKELREEIGRQGAEIMEISPLSKPFQITSKYLRFVVEK</sequence>
<organism evidence="2 3">
    <name type="scientific">Allacma fusca</name>
    <dbReference type="NCBI Taxonomy" id="39272"/>
    <lineage>
        <taxon>Eukaryota</taxon>
        <taxon>Metazoa</taxon>
        <taxon>Ecdysozoa</taxon>
        <taxon>Arthropoda</taxon>
        <taxon>Hexapoda</taxon>
        <taxon>Collembola</taxon>
        <taxon>Symphypleona</taxon>
        <taxon>Sminthuridae</taxon>
        <taxon>Allacma</taxon>
    </lineage>
</organism>
<comment type="caution">
    <text evidence="2">The sequence shown here is derived from an EMBL/GenBank/DDBJ whole genome shotgun (WGS) entry which is preliminary data.</text>
</comment>
<dbReference type="PANTHER" id="PTHR43861">
    <property type="entry name" value="TRANS-ACONITATE 2-METHYLTRANSFERASE-RELATED"/>
    <property type="match status" value="1"/>
</dbReference>